<evidence type="ECO:0000256" key="1">
    <source>
        <dbReference type="ARBA" id="ARBA00001974"/>
    </source>
</evidence>
<dbReference type="EMBL" id="FQZG01000007">
    <property type="protein sequence ID" value="SHI48643.1"/>
    <property type="molecule type" value="Genomic_DNA"/>
</dbReference>
<dbReference type="Gene3D" id="3.50.50.100">
    <property type="match status" value="1"/>
</dbReference>
<keyword evidence="8" id="KW-1185">Reference proteome</keyword>
<dbReference type="GO" id="GO:0019646">
    <property type="term" value="P:aerobic electron transport chain"/>
    <property type="evidence" value="ECO:0007669"/>
    <property type="project" value="TreeGrafter"/>
</dbReference>
<dbReference type="Pfam" id="PF07992">
    <property type="entry name" value="Pyr_redox_2"/>
    <property type="match status" value="1"/>
</dbReference>
<evidence type="ECO:0000256" key="2">
    <source>
        <dbReference type="ARBA" id="ARBA00005272"/>
    </source>
</evidence>
<keyword evidence="4" id="KW-0274">FAD</keyword>
<keyword evidence="5" id="KW-0560">Oxidoreductase</keyword>
<dbReference type="RefSeq" id="WP_073185933.1">
    <property type="nucleotide sequence ID" value="NZ_FQZG01000007.1"/>
</dbReference>
<dbReference type="GO" id="GO:0003955">
    <property type="term" value="F:NAD(P)H dehydrogenase (quinone) activity"/>
    <property type="evidence" value="ECO:0007669"/>
    <property type="project" value="TreeGrafter"/>
</dbReference>
<evidence type="ECO:0000256" key="4">
    <source>
        <dbReference type="ARBA" id="ARBA00022827"/>
    </source>
</evidence>
<sequence length="168" mass="17660">MRLTTSGSLGHWLSPRARKHLGAGMERVGVSVYDHTTLTRVESDPRPSPPIRRRAVLHTASGSRIPSDLTVWAGGFAVSALATEAGLSVDRIGRVLVDDQLRSVSHPNVFAVGDAAARTAGGAVSRMCCQTALPMGAAVARIIAADLRGRRLAAPPSRCANPRHGNAK</sequence>
<dbReference type="InterPro" id="IPR051169">
    <property type="entry name" value="NADH-Q_oxidoreductase"/>
</dbReference>
<gene>
    <name evidence="7" type="ORF">SAMN02745244_00447</name>
</gene>
<evidence type="ECO:0000259" key="6">
    <source>
        <dbReference type="Pfam" id="PF07992"/>
    </source>
</evidence>
<comment type="similarity">
    <text evidence="2">Belongs to the NADH dehydrogenase family.</text>
</comment>
<dbReference type="InterPro" id="IPR023753">
    <property type="entry name" value="FAD/NAD-binding_dom"/>
</dbReference>
<dbReference type="InterPro" id="IPR036188">
    <property type="entry name" value="FAD/NAD-bd_sf"/>
</dbReference>
<dbReference type="SUPFAM" id="SSF51905">
    <property type="entry name" value="FAD/NAD(P)-binding domain"/>
    <property type="match status" value="1"/>
</dbReference>
<name>A0A1M6BJI1_9ACTN</name>
<feature type="domain" description="FAD/NAD(P)-binding" evidence="6">
    <location>
        <begin position="13"/>
        <end position="126"/>
    </location>
</feature>
<dbReference type="AlphaFoldDB" id="A0A1M6BJI1"/>
<dbReference type="STRING" id="1123357.SAMN02745244_00447"/>
<keyword evidence="3" id="KW-0285">Flavoprotein</keyword>
<evidence type="ECO:0000256" key="3">
    <source>
        <dbReference type="ARBA" id="ARBA00022630"/>
    </source>
</evidence>
<evidence type="ECO:0000313" key="8">
    <source>
        <dbReference type="Proteomes" id="UP000184512"/>
    </source>
</evidence>
<reference evidence="7 8" key="1">
    <citation type="submission" date="2016-11" db="EMBL/GenBank/DDBJ databases">
        <authorList>
            <person name="Jaros S."/>
            <person name="Januszkiewicz K."/>
            <person name="Wedrychowicz H."/>
        </authorList>
    </citation>
    <scope>NUCLEOTIDE SEQUENCE [LARGE SCALE GENOMIC DNA]</scope>
    <source>
        <strain evidence="7 8">DSM 12906</strain>
    </source>
</reference>
<evidence type="ECO:0000313" key="7">
    <source>
        <dbReference type="EMBL" id="SHI48643.1"/>
    </source>
</evidence>
<organism evidence="7 8">
    <name type="scientific">Tessaracoccus bendigoensis DSM 12906</name>
    <dbReference type="NCBI Taxonomy" id="1123357"/>
    <lineage>
        <taxon>Bacteria</taxon>
        <taxon>Bacillati</taxon>
        <taxon>Actinomycetota</taxon>
        <taxon>Actinomycetes</taxon>
        <taxon>Propionibacteriales</taxon>
        <taxon>Propionibacteriaceae</taxon>
        <taxon>Tessaracoccus</taxon>
    </lineage>
</organism>
<comment type="cofactor">
    <cofactor evidence="1">
        <name>FAD</name>
        <dbReference type="ChEBI" id="CHEBI:57692"/>
    </cofactor>
</comment>
<evidence type="ECO:0000256" key="5">
    <source>
        <dbReference type="ARBA" id="ARBA00023002"/>
    </source>
</evidence>
<accession>A0A1M6BJI1</accession>
<dbReference type="Proteomes" id="UP000184512">
    <property type="component" value="Unassembled WGS sequence"/>
</dbReference>
<dbReference type="PANTHER" id="PTHR42913:SF3">
    <property type="entry name" value="64 KDA MITOCHONDRIAL NADH DEHYDROGENASE (EUROFUNG)"/>
    <property type="match status" value="1"/>
</dbReference>
<protein>
    <submittedName>
        <fullName evidence="7">Pyridine nucleotide-disulphide oxidoreductase</fullName>
    </submittedName>
</protein>
<dbReference type="PANTHER" id="PTHR42913">
    <property type="entry name" value="APOPTOSIS-INDUCING FACTOR 1"/>
    <property type="match status" value="1"/>
</dbReference>
<proteinExistence type="inferred from homology"/>